<evidence type="ECO:0000313" key="2">
    <source>
        <dbReference type="Proteomes" id="UP000232883"/>
    </source>
</evidence>
<dbReference type="InterPro" id="IPR047699">
    <property type="entry name" value="Permease_put_prefix"/>
</dbReference>
<reference evidence="1 2" key="1">
    <citation type="submission" date="2017-11" db="EMBL/GenBank/DDBJ databases">
        <title>Taxonomic description and genome sequences of Spirosoma HA7 sp. nov., isolated from pollen microhabitat of Corylus avellana.</title>
        <authorList>
            <person name="Ambika Manirajan B."/>
            <person name="Suarez C."/>
            <person name="Ratering S."/>
            <person name="Geissler-Plaum R."/>
            <person name="Cardinale M."/>
            <person name="Sylvia S."/>
        </authorList>
    </citation>
    <scope>NUCLEOTIDE SEQUENCE [LARGE SCALE GENOMIC DNA]</scope>
    <source>
        <strain evidence="1 2">HA7</strain>
    </source>
</reference>
<dbReference type="EMBL" id="CP025096">
    <property type="protein sequence ID" value="AUD00621.1"/>
    <property type="molecule type" value="Genomic_DNA"/>
</dbReference>
<gene>
    <name evidence="1" type="ORF">CWM47_01580</name>
</gene>
<evidence type="ECO:0000313" key="1">
    <source>
        <dbReference type="EMBL" id="AUD00621.1"/>
    </source>
</evidence>
<dbReference type="Proteomes" id="UP000232883">
    <property type="component" value="Chromosome"/>
</dbReference>
<keyword evidence="2" id="KW-1185">Reference proteome</keyword>
<dbReference type="AlphaFoldDB" id="A0A2K8YSL6"/>
<sequence length="74" mass="8536">MQPPRWAQKLIETYGHPDTLEEVQGDLLELYAYWVETVGKRRANWRYTQCAEIVAATGETEKTALFKTGIPDHL</sequence>
<name>A0A2K8YSL6_9BACT</name>
<dbReference type="RefSeq" id="WP_100986046.1">
    <property type="nucleotide sequence ID" value="NZ_CP025096.1"/>
</dbReference>
<proteinExistence type="predicted"/>
<dbReference type="NCBIfam" id="NF038404">
    <property type="entry name" value="perm_prefix_2"/>
    <property type="match status" value="1"/>
</dbReference>
<dbReference type="KEGG" id="spir:CWM47_01580"/>
<protein>
    <submittedName>
        <fullName evidence="1">Uncharacterized protein</fullName>
    </submittedName>
</protein>
<accession>A0A2K8YSL6</accession>
<organism evidence="1 2">
    <name type="scientific">Spirosoma pollinicola</name>
    <dbReference type="NCBI Taxonomy" id="2057025"/>
    <lineage>
        <taxon>Bacteria</taxon>
        <taxon>Pseudomonadati</taxon>
        <taxon>Bacteroidota</taxon>
        <taxon>Cytophagia</taxon>
        <taxon>Cytophagales</taxon>
        <taxon>Cytophagaceae</taxon>
        <taxon>Spirosoma</taxon>
    </lineage>
</organism>